<evidence type="ECO:0000313" key="1">
    <source>
        <dbReference type="EMBL" id="GAJ02903.1"/>
    </source>
</evidence>
<dbReference type="EMBL" id="BARW01033971">
    <property type="protein sequence ID" value="GAJ02903.1"/>
    <property type="molecule type" value="Genomic_DNA"/>
</dbReference>
<comment type="caution">
    <text evidence="1">The sequence shown here is derived from an EMBL/GenBank/DDBJ whole genome shotgun (WGS) entry which is preliminary data.</text>
</comment>
<reference evidence="1" key="1">
    <citation type="journal article" date="2014" name="Front. Microbiol.">
        <title>High frequency of phylogenetically diverse reductive dehalogenase-homologous genes in deep subseafloor sedimentary metagenomes.</title>
        <authorList>
            <person name="Kawai M."/>
            <person name="Futagami T."/>
            <person name="Toyoda A."/>
            <person name="Takaki Y."/>
            <person name="Nishi S."/>
            <person name="Hori S."/>
            <person name="Arai W."/>
            <person name="Tsubouchi T."/>
            <person name="Morono Y."/>
            <person name="Uchiyama I."/>
            <person name="Ito T."/>
            <person name="Fujiyama A."/>
            <person name="Inagaki F."/>
            <person name="Takami H."/>
        </authorList>
    </citation>
    <scope>NUCLEOTIDE SEQUENCE</scope>
    <source>
        <strain evidence="1">Expedition CK06-06</strain>
    </source>
</reference>
<protein>
    <submittedName>
        <fullName evidence="1">Uncharacterized protein</fullName>
    </submittedName>
</protein>
<sequence length="56" mass="6344">MDDCLFWQTYNRDDGGTNYYDLKTSNSDGIQITFVNITPAEIMIISISVDCVIYGL</sequence>
<dbReference type="AlphaFoldDB" id="X1TC45"/>
<organism evidence="1">
    <name type="scientific">marine sediment metagenome</name>
    <dbReference type="NCBI Taxonomy" id="412755"/>
    <lineage>
        <taxon>unclassified sequences</taxon>
        <taxon>metagenomes</taxon>
        <taxon>ecological metagenomes</taxon>
    </lineage>
</organism>
<name>X1TC45_9ZZZZ</name>
<feature type="non-terminal residue" evidence="1">
    <location>
        <position position="56"/>
    </location>
</feature>
<gene>
    <name evidence="1" type="ORF">S12H4_53376</name>
</gene>
<accession>X1TC45</accession>
<proteinExistence type="predicted"/>